<name>A0AAW0Z0V5_9TREE</name>
<evidence type="ECO:0000313" key="4">
    <source>
        <dbReference type="Proteomes" id="UP001388673"/>
    </source>
</evidence>
<evidence type="ECO:0000256" key="1">
    <source>
        <dbReference type="SAM" id="MobiDB-lite"/>
    </source>
</evidence>
<feature type="transmembrane region" description="Helical" evidence="2">
    <location>
        <begin position="213"/>
        <end position="232"/>
    </location>
</feature>
<evidence type="ECO:0000313" key="3">
    <source>
        <dbReference type="EMBL" id="KAK8850655.1"/>
    </source>
</evidence>
<reference evidence="3 4" key="1">
    <citation type="journal article" date="2024" name="bioRxiv">
        <title>Comparative genomics of Cryptococcus and Kwoniella reveals pathogenesis evolution and contrasting karyotype dynamics via intercentromeric recombination or chromosome fusion.</title>
        <authorList>
            <person name="Coelho M.A."/>
            <person name="David-Palma M."/>
            <person name="Shea T."/>
            <person name="Bowers K."/>
            <person name="McGinley-Smith S."/>
            <person name="Mohammad A.W."/>
            <person name="Gnirke A."/>
            <person name="Yurkov A.M."/>
            <person name="Nowrousian M."/>
            <person name="Sun S."/>
            <person name="Cuomo C.A."/>
            <person name="Heitman J."/>
        </authorList>
    </citation>
    <scope>NUCLEOTIDE SEQUENCE [LARGE SCALE GENOMIC DNA]</scope>
    <source>
        <strain evidence="3 4">CBS 13917</strain>
    </source>
</reference>
<dbReference type="RefSeq" id="XP_066802086.1">
    <property type="nucleotide sequence ID" value="XM_066947672.1"/>
</dbReference>
<keyword evidence="2" id="KW-0812">Transmembrane</keyword>
<dbReference type="GeneID" id="92181832"/>
<dbReference type="KEGG" id="kne:92181832"/>
<keyword evidence="2" id="KW-1133">Transmembrane helix</keyword>
<dbReference type="AlphaFoldDB" id="A0AAW0Z0V5"/>
<feature type="transmembrane region" description="Helical" evidence="2">
    <location>
        <begin position="54"/>
        <end position="77"/>
    </location>
</feature>
<gene>
    <name evidence="3" type="ORF">IAR55_004574</name>
</gene>
<organism evidence="3 4">
    <name type="scientific">Kwoniella newhampshirensis</name>
    <dbReference type="NCBI Taxonomy" id="1651941"/>
    <lineage>
        <taxon>Eukaryota</taxon>
        <taxon>Fungi</taxon>
        <taxon>Dikarya</taxon>
        <taxon>Basidiomycota</taxon>
        <taxon>Agaricomycotina</taxon>
        <taxon>Tremellomycetes</taxon>
        <taxon>Tremellales</taxon>
        <taxon>Cryptococcaceae</taxon>
        <taxon>Kwoniella</taxon>
    </lineage>
</organism>
<proteinExistence type="predicted"/>
<keyword evidence="4" id="KW-1185">Reference proteome</keyword>
<accession>A0AAW0Z0V5</accession>
<sequence>MPSSSRRYTSSKPSSSSRRYGSSGSRSQSTYAYSPPPAKCTPLRLFKCTCIGPVIQSFLLLLVPFSFCVIMFLAGIWNFPVFVFIQGGQNYHIGSKGVKLNGRDEGIHQYLYNNPLPTPVHSVPALLLVHLILGVVLAGYIFVLIFLGVHAAYTRQSGVWKRDAWAWVTRKQPISARLLTILLTLCVGTLLSLDNAVWGIAQNQKKLDFKPDLLGYFVCIVAFLLCVCWIILQIAATQDRTAYYVEGKKVYM</sequence>
<protein>
    <submittedName>
        <fullName evidence="3">Uncharacterized protein</fullName>
    </submittedName>
</protein>
<feature type="transmembrane region" description="Helical" evidence="2">
    <location>
        <begin position="125"/>
        <end position="153"/>
    </location>
</feature>
<keyword evidence="2" id="KW-0472">Membrane</keyword>
<feature type="region of interest" description="Disordered" evidence="1">
    <location>
        <begin position="1"/>
        <end position="35"/>
    </location>
</feature>
<dbReference type="Proteomes" id="UP001388673">
    <property type="component" value="Unassembled WGS sequence"/>
</dbReference>
<feature type="transmembrane region" description="Helical" evidence="2">
    <location>
        <begin position="174"/>
        <end position="193"/>
    </location>
</feature>
<evidence type="ECO:0000256" key="2">
    <source>
        <dbReference type="SAM" id="Phobius"/>
    </source>
</evidence>
<comment type="caution">
    <text evidence="3">The sequence shown here is derived from an EMBL/GenBank/DDBJ whole genome shotgun (WGS) entry which is preliminary data.</text>
</comment>
<feature type="compositionally biased region" description="Low complexity" evidence="1">
    <location>
        <begin position="1"/>
        <end position="33"/>
    </location>
</feature>
<dbReference type="EMBL" id="JBCAWK010000008">
    <property type="protein sequence ID" value="KAK8850655.1"/>
    <property type="molecule type" value="Genomic_DNA"/>
</dbReference>